<proteinExistence type="predicted"/>
<dbReference type="GeneID" id="92010450"/>
<dbReference type="RefSeq" id="XP_066631890.1">
    <property type="nucleotide sequence ID" value="XM_066777795.1"/>
</dbReference>
<keyword evidence="1" id="KW-0479">Metal-binding</keyword>
<keyword evidence="3" id="KW-0862">Zinc</keyword>
<evidence type="ECO:0000313" key="7">
    <source>
        <dbReference type="EMBL" id="KAL0258861.1"/>
    </source>
</evidence>
<evidence type="ECO:0000256" key="5">
    <source>
        <dbReference type="SAM" id="MobiDB-lite"/>
    </source>
</evidence>
<evidence type="ECO:0000256" key="3">
    <source>
        <dbReference type="ARBA" id="ARBA00022833"/>
    </source>
</evidence>
<sequence>MDYDTKSTAMDIDDTLPEFALSRPLSYCAKCNQTLYCSRTSQRADWKSHKKNCGKSTTSPKSSPPPSPTAYLNNNNNDDEAEKEEDEDKPTLAFPLTTATRTTLPSILLKTYLLRLYDEHRLDQRHHQHHDDDYDGSHHYERFQQFGPPSPPADTLLSAHGNPLRDYRRFLDRAEAAAAAGALALPAWYWGSKTTTKKKKKENVVVGEAACGGGDGGNSNNDISDMRRACEHLAKYGGLMIEGRMKRRVASLFESEMDLAMGQFELDHDEVMEEALRGLAVKICSNSVMGLAIE</sequence>
<feature type="region of interest" description="Disordered" evidence="5">
    <location>
        <begin position="48"/>
        <end position="96"/>
    </location>
</feature>
<reference evidence="7 8" key="1">
    <citation type="submission" date="2024-02" db="EMBL/GenBank/DDBJ databases">
        <title>De novo assembly and annotation of 12 fungi associated with fruit tree decline syndrome in Ontario, Canada.</title>
        <authorList>
            <person name="Sulman M."/>
            <person name="Ellouze W."/>
            <person name="Ilyukhin E."/>
        </authorList>
    </citation>
    <scope>NUCLEOTIDE SEQUENCE [LARGE SCALE GENOMIC DNA]</scope>
    <source>
        <strain evidence="7 8">FDS-637</strain>
    </source>
</reference>
<protein>
    <recommendedName>
        <fullName evidence="6">MYND-type domain-containing protein</fullName>
    </recommendedName>
</protein>
<dbReference type="InterPro" id="IPR002893">
    <property type="entry name" value="Znf_MYND"/>
</dbReference>
<evidence type="ECO:0000313" key="8">
    <source>
        <dbReference type="Proteomes" id="UP001430584"/>
    </source>
</evidence>
<comment type="caution">
    <text evidence="7">The sequence shown here is derived from an EMBL/GenBank/DDBJ whole genome shotgun (WGS) entry which is preliminary data.</text>
</comment>
<gene>
    <name evidence="7" type="ORF">SLS55_006365</name>
</gene>
<evidence type="ECO:0000256" key="4">
    <source>
        <dbReference type="PROSITE-ProRule" id="PRU00134"/>
    </source>
</evidence>
<evidence type="ECO:0000256" key="2">
    <source>
        <dbReference type="ARBA" id="ARBA00022771"/>
    </source>
</evidence>
<dbReference type="PROSITE" id="PS50865">
    <property type="entry name" value="ZF_MYND_2"/>
    <property type="match status" value="1"/>
</dbReference>
<dbReference type="Proteomes" id="UP001430584">
    <property type="component" value="Unassembled WGS sequence"/>
</dbReference>
<dbReference type="EMBL" id="JAJVCZ030000006">
    <property type="protein sequence ID" value="KAL0258861.1"/>
    <property type="molecule type" value="Genomic_DNA"/>
</dbReference>
<feature type="compositionally biased region" description="Acidic residues" evidence="5">
    <location>
        <begin position="77"/>
        <end position="88"/>
    </location>
</feature>
<evidence type="ECO:0000259" key="6">
    <source>
        <dbReference type="PROSITE" id="PS50865"/>
    </source>
</evidence>
<keyword evidence="2 4" id="KW-0863">Zinc-finger</keyword>
<name>A0ABR3CGM2_9PEZI</name>
<dbReference type="SUPFAM" id="SSF144232">
    <property type="entry name" value="HIT/MYND zinc finger-like"/>
    <property type="match status" value="1"/>
</dbReference>
<dbReference type="Pfam" id="PF01753">
    <property type="entry name" value="zf-MYND"/>
    <property type="match status" value="1"/>
</dbReference>
<evidence type="ECO:0000256" key="1">
    <source>
        <dbReference type="ARBA" id="ARBA00022723"/>
    </source>
</evidence>
<dbReference type="Gene3D" id="6.10.140.2220">
    <property type="match status" value="1"/>
</dbReference>
<organism evidence="7 8">
    <name type="scientific">Diplodia seriata</name>
    <dbReference type="NCBI Taxonomy" id="420778"/>
    <lineage>
        <taxon>Eukaryota</taxon>
        <taxon>Fungi</taxon>
        <taxon>Dikarya</taxon>
        <taxon>Ascomycota</taxon>
        <taxon>Pezizomycotina</taxon>
        <taxon>Dothideomycetes</taxon>
        <taxon>Dothideomycetes incertae sedis</taxon>
        <taxon>Botryosphaeriales</taxon>
        <taxon>Botryosphaeriaceae</taxon>
        <taxon>Diplodia</taxon>
    </lineage>
</organism>
<feature type="domain" description="MYND-type" evidence="6">
    <location>
        <begin position="28"/>
        <end position="53"/>
    </location>
</feature>
<keyword evidence="8" id="KW-1185">Reference proteome</keyword>
<accession>A0ABR3CGM2</accession>